<feature type="coiled-coil region" evidence="1">
    <location>
        <begin position="425"/>
        <end position="481"/>
    </location>
</feature>
<keyword evidence="1" id="KW-0175">Coiled coil</keyword>
<feature type="compositionally biased region" description="Polar residues" evidence="2">
    <location>
        <begin position="632"/>
        <end position="643"/>
    </location>
</feature>
<evidence type="ECO:0000313" key="3">
    <source>
        <dbReference type="EMBL" id="KAG2186915.1"/>
    </source>
</evidence>
<dbReference type="SUPFAM" id="SSF52540">
    <property type="entry name" value="P-loop containing nucleoside triphosphate hydrolases"/>
    <property type="match status" value="1"/>
</dbReference>
<feature type="compositionally biased region" description="Polar residues" evidence="2">
    <location>
        <begin position="655"/>
        <end position="681"/>
    </location>
</feature>
<feature type="compositionally biased region" description="Basic and acidic residues" evidence="2">
    <location>
        <begin position="699"/>
        <end position="716"/>
    </location>
</feature>
<feature type="compositionally biased region" description="Polar residues" evidence="2">
    <location>
        <begin position="743"/>
        <end position="758"/>
    </location>
</feature>
<dbReference type="EMBL" id="JAEPRA010000004">
    <property type="protein sequence ID" value="KAG2186915.1"/>
    <property type="molecule type" value="Genomic_DNA"/>
</dbReference>
<protein>
    <submittedName>
        <fullName evidence="3">Uncharacterized protein</fullName>
    </submittedName>
</protein>
<feature type="region of interest" description="Disordered" evidence="2">
    <location>
        <begin position="535"/>
        <end position="580"/>
    </location>
</feature>
<gene>
    <name evidence="3" type="ORF">INT44_003142</name>
</gene>
<feature type="coiled-coil region" evidence="1">
    <location>
        <begin position="323"/>
        <end position="385"/>
    </location>
</feature>
<feature type="region of interest" description="Disordered" evidence="2">
    <location>
        <begin position="615"/>
        <end position="758"/>
    </location>
</feature>
<comment type="caution">
    <text evidence="3">The sequence shown here is derived from an EMBL/GenBank/DDBJ whole genome shotgun (WGS) entry which is preliminary data.</text>
</comment>
<evidence type="ECO:0000256" key="2">
    <source>
        <dbReference type="SAM" id="MobiDB-lite"/>
    </source>
</evidence>
<name>A0A8H7Q7U8_9FUNG</name>
<accession>A0A8H7Q7U8</accession>
<evidence type="ECO:0000313" key="4">
    <source>
        <dbReference type="Proteomes" id="UP000612746"/>
    </source>
</evidence>
<reference evidence="3" key="1">
    <citation type="submission" date="2020-12" db="EMBL/GenBank/DDBJ databases">
        <title>Metabolic potential, ecology and presence of endohyphal bacteria is reflected in genomic diversity of Mucoromycotina.</title>
        <authorList>
            <person name="Muszewska A."/>
            <person name="Okrasinska A."/>
            <person name="Steczkiewicz K."/>
            <person name="Drgas O."/>
            <person name="Orlowska M."/>
            <person name="Perlinska-Lenart U."/>
            <person name="Aleksandrzak-Piekarczyk T."/>
            <person name="Szatraj K."/>
            <person name="Zielenkiewicz U."/>
            <person name="Pilsyk S."/>
            <person name="Malc E."/>
            <person name="Mieczkowski P."/>
            <person name="Kruszewska J.S."/>
            <person name="Biernat P."/>
            <person name="Pawlowska J."/>
        </authorList>
    </citation>
    <scope>NUCLEOTIDE SEQUENCE</scope>
    <source>
        <strain evidence="3">WA0000051536</strain>
    </source>
</reference>
<organism evidence="3 4">
    <name type="scientific">Umbelopsis vinacea</name>
    <dbReference type="NCBI Taxonomy" id="44442"/>
    <lineage>
        <taxon>Eukaryota</taxon>
        <taxon>Fungi</taxon>
        <taxon>Fungi incertae sedis</taxon>
        <taxon>Mucoromycota</taxon>
        <taxon>Mucoromycotina</taxon>
        <taxon>Umbelopsidomycetes</taxon>
        <taxon>Umbelopsidales</taxon>
        <taxon>Umbelopsidaceae</taxon>
        <taxon>Umbelopsis</taxon>
    </lineage>
</organism>
<dbReference type="OrthoDB" id="2403244at2759"/>
<evidence type="ECO:0000256" key="1">
    <source>
        <dbReference type="SAM" id="Coils"/>
    </source>
</evidence>
<feature type="compositionally biased region" description="Polar residues" evidence="2">
    <location>
        <begin position="536"/>
        <end position="580"/>
    </location>
</feature>
<dbReference type="AlphaFoldDB" id="A0A8H7Q7U8"/>
<dbReference type="InterPro" id="IPR027417">
    <property type="entry name" value="P-loop_NTPase"/>
</dbReference>
<keyword evidence="4" id="KW-1185">Reference proteome</keyword>
<sequence>MDLSQHEVALHIHAAQKAAGPHLVLQKRNLDKTYNVRVDNMEEIDPYYDASQQYHFTACLNSNDNDISSIKQDIDMSVQSALDGFNTALMIMSSGSKIISHAFASLKSQIKHLDDYRRKKNEAPMAIEYTYLGVTDDYCYDLRNDRRIKNEVILESGIDSLMKTVNSVEQIWERVKLGSKFPFVLKVRVSDHSSILGHFVIVDLLNTRFVANKSQLLDGYTFHDSCMRLRETVKLVATPNYVGLIPTDTCVLTNTLGAYLSGMSRLNAFLYVEEYPEMALEETLIALDFAQHLQRITCRSVRNVVDTKMTEYASKAEYYKEKNYKHQATIAELEAKNQDLQMDLEKNKAILKDNFSNESDVKLKIDDLSIKESELKLKNRNLELEVVYLRCHIRTFEGDADEQKCFPDVDFFFTVASPVLRKYTQQQALSEIEQLEIDLADKETEHLQQRITDLMTALNHKSQQLEELQVFEKQAKILLNESDSKYAKVLRYCERKENEVKEAFKKEQARWYEKRSDMQTKIRNLQAEIDELRARNANNQERAPEWKSNQTVHESRTSNLPNAATSSRSTQPELVDSNTPVQQVVTVDELTALKRQVQQHTAELERYRAQAKLNDVSVTPMIEDGESDNQDRNMQGSIEQPRSSAPEARVAISDRSASVAQNVSEPMVGNESTKAPRSSSEGIRESKATEETIISPSKRMSDRKHELAVKRAESKEGRRKKPSKSSSSSSNKAKKRSAETMKGKQSTSGTNKASNDNINTTPVELEHRTAGVQYLTSAQQLAQTDANDRSLSPELLVNVNVATVTPSNIVVTNPPAADSFNTIKSLKDVAKSRLPKKKRKLGTRKTEAQVDMPASDGIIDDTSIILDAK</sequence>
<dbReference type="Proteomes" id="UP000612746">
    <property type="component" value="Unassembled WGS sequence"/>
</dbReference>
<proteinExistence type="predicted"/>